<reference evidence="8 9" key="1">
    <citation type="submission" date="2018-06" db="EMBL/GenBank/DDBJ databases">
        <authorList>
            <person name="Strepis N."/>
        </authorList>
    </citation>
    <scope>NUCLEOTIDE SEQUENCE [LARGE SCALE GENOMIC DNA]</scope>
    <source>
        <strain evidence="8">LUCI</strain>
    </source>
</reference>
<gene>
    <name evidence="8" type="ORF">LUCI_0422</name>
</gene>
<dbReference type="AlphaFoldDB" id="A0A498R227"/>
<keyword evidence="9" id="KW-1185">Reference proteome</keyword>
<evidence type="ECO:0000313" key="8">
    <source>
        <dbReference type="EMBL" id="VBB05215.1"/>
    </source>
</evidence>
<dbReference type="EMBL" id="UPPP01000054">
    <property type="protein sequence ID" value="VBB05215.1"/>
    <property type="molecule type" value="Genomic_DNA"/>
</dbReference>
<dbReference type="Gene3D" id="3.10.20.30">
    <property type="match status" value="1"/>
</dbReference>
<dbReference type="OrthoDB" id="9796880at2"/>
<dbReference type="GO" id="GO:0051537">
    <property type="term" value="F:2 iron, 2 sulfur cluster binding"/>
    <property type="evidence" value="ECO:0007669"/>
    <property type="project" value="UniProtKB-KW"/>
</dbReference>
<organism evidence="8 9">
    <name type="scientific">Lucifera butyrica</name>
    <dbReference type="NCBI Taxonomy" id="1351585"/>
    <lineage>
        <taxon>Bacteria</taxon>
        <taxon>Bacillati</taxon>
        <taxon>Bacillota</taxon>
        <taxon>Negativicutes</taxon>
        <taxon>Veillonellales</taxon>
        <taxon>Veillonellaceae</taxon>
        <taxon>Lucifera</taxon>
    </lineage>
</organism>
<evidence type="ECO:0000256" key="6">
    <source>
        <dbReference type="ARBA" id="ARBA00060707"/>
    </source>
</evidence>
<keyword evidence="5" id="KW-0411">Iron-sulfur</keyword>
<keyword evidence="4" id="KW-0408">Iron</keyword>
<keyword evidence="3" id="KW-0560">Oxidoreductase</keyword>
<keyword evidence="2" id="KW-0479">Metal-binding</keyword>
<dbReference type="RefSeq" id="WP_122626220.1">
    <property type="nucleotide sequence ID" value="NZ_UPPP01000054.1"/>
</dbReference>
<dbReference type="Gene3D" id="1.10.150.120">
    <property type="entry name" value="[2Fe-2S]-binding domain"/>
    <property type="match status" value="1"/>
</dbReference>
<evidence type="ECO:0000256" key="1">
    <source>
        <dbReference type="ARBA" id="ARBA00022714"/>
    </source>
</evidence>
<evidence type="ECO:0000313" key="9">
    <source>
        <dbReference type="Proteomes" id="UP000277811"/>
    </source>
</evidence>
<dbReference type="SUPFAM" id="SSF54292">
    <property type="entry name" value="2Fe-2S ferredoxin-like"/>
    <property type="match status" value="1"/>
</dbReference>
<feature type="domain" description="2Fe-2S ferredoxin-type" evidence="7">
    <location>
        <begin position="8"/>
        <end position="84"/>
    </location>
</feature>
<dbReference type="Proteomes" id="UP000277811">
    <property type="component" value="Unassembled WGS sequence"/>
</dbReference>
<evidence type="ECO:0000259" key="7">
    <source>
        <dbReference type="PROSITE" id="PS51085"/>
    </source>
</evidence>
<protein>
    <recommendedName>
        <fullName evidence="7">2Fe-2S ferredoxin-type domain-containing protein</fullName>
    </recommendedName>
</protein>
<dbReference type="PANTHER" id="PTHR44379:SF7">
    <property type="entry name" value="XANTHINE DEHYDROGENASE SUBUNIT E-RELATED"/>
    <property type="match status" value="1"/>
</dbReference>
<dbReference type="InterPro" id="IPR002888">
    <property type="entry name" value="2Fe-2S-bd"/>
</dbReference>
<dbReference type="InterPro" id="IPR012675">
    <property type="entry name" value="Beta-grasp_dom_sf"/>
</dbReference>
<dbReference type="InterPro" id="IPR036010">
    <property type="entry name" value="2Fe-2S_ferredoxin-like_sf"/>
</dbReference>
<dbReference type="InterPro" id="IPR006058">
    <property type="entry name" value="2Fe2S_fd_BS"/>
</dbReference>
<dbReference type="InterPro" id="IPR051452">
    <property type="entry name" value="Diverse_Oxidoreductases"/>
</dbReference>
<dbReference type="GO" id="GO:0016491">
    <property type="term" value="F:oxidoreductase activity"/>
    <property type="evidence" value="ECO:0007669"/>
    <property type="project" value="UniProtKB-KW"/>
</dbReference>
<evidence type="ECO:0000256" key="5">
    <source>
        <dbReference type="ARBA" id="ARBA00023014"/>
    </source>
</evidence>
<evidence type="ECO:0000256" key="2">
    <source>
        <dbReference type="ARBA" id="ARBA00022723"/>
    </source>
</evidence>
<dbReference type="FunFam" id="3.10.20.30:FF:000020">
    <property type="entry name" value="Xanthine dehydrogenase iron-sulfur subunit"/>
    <property type="match status" value="1"/>
</dbReference>
<dbReference type="Pfam" id="PF01799">
    <property type="entry name" value="Fer2_2"/>
    <property type="match status" value="1"/>
</dbReference>
<evidence type="ECO:0000256" key="4">
    <source>
        <dbReference type="ARBA" id="ARBA00023004"/>
    </source>
</evidence>
<dbReference type="PROSITE" id="PS00197">
    <property type="entry name" value="2FE2S_FER_1"/>
    <property type="match status" value="1"/>
</dbReference>
<proteinExistence type="predicted"/>
<dbReference type="InterPro" id="IPR001041">
    <property type="entry name" value="2Fe-2S_ferredoxin-type"/>
</dbReference>
<dbReference type="PANTHER" id="PTHR44379">
    <property type="entry name" value="OXIDOREDUCTASE WITH IRON-SULFUR SUBUNIT"/>
    <property type="match status" value="1"/>
</dbReference>
<dbReference type="SUPFAM" id="SSF47741">
    <property type="entry name" value="CO dehydrogenase ISP C-domain like"/>
    <property type="match status" value="1"/>
</dbReference>
<dbReference type="PROSITE" id="PS51085">
    <property type="entry name" value="2FE2S_FER_2"/>
    <property type="match status" value="1"/>
</dbReference>
<dbReference type="CDD" id="cd00207">
    <property type="entry name" value="fer2"/>
    <property type="match status" value="1"/>
</dbReference>
<sequence>MFQMLTKGLIELTVNGEKRRVVANPSDTLLFVLRTQLGLTGAKPGCENGDCGACTVLVDGWPQKSCLALAVEMTGRDIVTVEGLKDAPAQKAFLEQWGFQCGYCTSGFLMVCHALSRIHPNASNEVLVDWLQSNLCRCTSYEEIERAVRSIIQNSEEMPSLPS</sequence>
<evidence type="ECO:0000256" key="3">
    <source>
        <dbReference type="ARBA" id="ARBA00023002"/>
    </source>
</evidence>
<comment type="pathway">
    <text evidence="6">Alkaloid degradation; nicotine degradation.</text>
</comment>
<dbReference type="GO" id="GO:0046872">
    <property type="term" value="F:metal ion binding"/>
    <property type="evidence" value="ECO:0007669"/>
    <property type="project" value="UniProtKB-KW"/>
</dbReference>
<accession>A0A498R227</accession>
<dbReference type="InterPro" id="IPR036884">
    <property type="entry name" value="2Fe-2S-bd_dom_sf"/>
</dbReference>
<keyword evidence="1" id="KW-0001">2Fe-2S</keyword>
<dbReference type="Pfam" id="PF00111">
    <property type="entry name" value="Fer2"/>
    <property type="match status" value="1"/>
</dbReference>
<name>A0A498R227_9FIRM</name>